<protein>
    <submittedName>
        <fullName evidence="8">3-dehydroquinate synthase</fullName>
        <ecNumber evidence="8">4.2.3.4</ecNumber>
    </submittedName>
</protein>
<dbReference type="PATRIC" id="fig|121290.4.peg.560"/>
<dbReference type="Gene3D" id="3.40.50.1970">
    <property type="match status" value="1"/>
</dbReference>
<dbReference type="PANTHER" id="PTHR43622:SF7">
    <property type="entry name" value="3-DEHYDROQUINATE SYNTHASE, CHLOROPLASTIC"/>
    <property type="match status" value="1"/>
</dbReference>
<dbReference type="Pfam" id="PF24621">
    <property type="entry name" value="DHQS_C"/>
    <property type="match status" value="1"/>
</dbReference>
<accession>A0A109BAI0</accession>
<dbReference type="Proteomes" id="UP000059074">
    <property type="component" value="Unassembled WGS sequence"/>
</dbReference>
<dbReference type="GO" id="GO:0008652">
    <property type="term" value="P:amino acid biosynthetic process"/>
    <property type="evidence" value="ECO:0007669"/>
    <property type="project" value="UniProtKB-KW"/>
</dbReference>
<dbReference type="AlphaFoldDB" id="A0A109BAI0"/>
<evidence type="ECO:0000256" key="5">
    <source>
        <dbReference type="ARBA" id="ARBA00023239"/>
    </source>
</evidence>
<evidence type="ECO:0000256" key="4">
    <source>
        <dbReference type="ARBA" id="ARBA00023141"/>
    </source>
</evidence>
<keyword evidence="3" id="KW-0520">NAD</keyword>
<dbReference type="InterPro" id="IPR056179">
    <property type="entry name" value="DHQS_C"/>
</dbReference>
<comment type="cofactor">
    <cofactor evidence="1">
        <name>NAD(+)</name>
        <dbReference type="ChEBI" id="CHEBI:57540"/>
    </cofactor>
</comment>
<dbReference type="STRING" id="121290.APY04_2958"/>
<keyword evidence="9" id="KW-1185">Reference proteome</keyword>
<keyword evidence="4" id="KW-0057">Aromatic amino acid biosynthesis</keyword>
<dbReference type="EC" id="4.2.3.4" evidence="8"/>
<feature type="domain" description="3-dehydroquinate synthase N-terminal" evidence="6">
    <location>
        <begin position="108"/>
        <end position="217"/>
    </location>
</feature>
<feature type="domain" description="3-dehydroquinate synthase C-terminal" evidence="7">
    <location>
        <begin position="221"/>
        <end position="353"/>
    </location>
</feature>
<evidence type="ECO:0000259" key="6">
    <source>
        <dbReference type="Pfam" id="PF01761"/>
    </source>
</evidence>
<evidence type="ECO:0000256" key="1">
    <source>
        <dbReference type="ARBA" id="ARBA00001911"/>
    </source>
</evidence>
<dbReference type="CDD" id="cd08198">
    <property type="entry name" value="DHQS-like"/>
    <property type="match status" value="1"/>
</dbReference>
<keyword evidence="2" id="KW-0028">Amino-acid biosynthesis</keyword>
<dbReference type="PANTHER" id="PTHR43622">
    <property type="entry name" value="3-DEHYDROQUINATE SYNTHASE"/>
    <property type="match status" value="1"/>
</dbReference>
<dbReference type="Gene3D" id="1.20.1090.10">
    <property type="entry name" value="Dehydroquinate synthase-like - alpha domain"/>
    <property type="match status" value="1"/>
</dbReference>
<evidence type="ECO:0000313" key="8">
    <source>
        <dbReference type="EMBL" id="KWT65209.1"/>
    </source>
</evidence>
<reference evidence="8 9" key="1">
    <citation type="submission" date="2015-10" db="EMBL/GenBank/DDBJ databases">
        <title>Transcriptomic analysis of a linuron degrading triple-species bacterial consortium.</title>
        <authorList>
            <person name="Albers P."/>
        </authorList>
    </citation>
    <scope>NUCLEOTIDE SEQUENCE [LARGE SCALE GENOMIC DNA]</scope>
    <source>
        <strain evidence="8 9">WDL6</strain>
    </source>
</reference>
<keyword evidence="5 8" id="KW-0456">Lyase</keyword>
<comment type="caution">
    <text evidence="8">The sequence shown here is derived from an EMBL/GenBank/DDBJ whole genome shotgun (WGS) entry which is preliminary data.</text>
</comment>
<evidence type="ECO:0000256" key="2">
    <source>
        <dbReference type="ARBA" id="ARBA00022605"/>
    </source>
</evidence>
<proteinExistence type="predicted"/>
<evidence type="ECO:0000313" key="9">
    <source>
        <dbReference type="Proteomes" id="UP000059074"/>
    </source>
</evidence>
<dbReference type="EMBL" id="LMTR01000082">
    <property type="protein sequence ID" value="KWT65209.1"/>
    <property type="molecule type" value="Genomic_DNA"/>
</dbReference>
<organism evidence="8 9">
    <name type="scientific">Hyphomicrobium sulfonivorans</name>
    <dbReference type="NCBI Taxonomy" id="121290"/>
    <lineage>
        <taxon>Bacteria</taxon>
        <taxon>Pseudomonadati</taxon>
        <taxon>Pseudomonadota</taxon>
        <taxon>Alphaproteobacteria</taxon>
        <taxon>Hyphomicrobiales</taxon>
        <taxon>Hyphomicrobiaceae</taxon>
        <taxon>Hyphomicrobium</taxon>
    </lineage>
</organism>
<name>A0A109BAI0_HYPSL</name>
<evidence type="ECO:0000259" key="7">
    <source>
        <dbReference type="Pfam" id="PF24621"/>
    </source>
</evidence>
<dbReference type="InterPro" id="IPR050071">
    <property type="entry name" value="Dehydroquinate_synthase"/>
</dbReference>
<dbReference type="NCBIfam" id="NF004852">
    <property type="entry name" value="PRK06203.1"/>
    <property type="match status" value="1"/>
</dbReference>
<sequence>MEGEAAKVVSSVSDALAKIECTGDERAFVQRFTVPYEFPVYFTRDLFSEGNQILAESIERSGSGSRRRTIFFIDEGLVREMPDLNRRITAYAAAHADTMEMVGPPEFVPGGEQCKNDPALVERLQQVLVNHKMDRHGYVVGIGGGALLDLIGYVAATTHRGIRHIRVPTTVLAQNDSGVGVKNGVNAFGFKNMLGTFVPPAAVINDSAFIDVLPGRDKRAGMAEAVKVALIRDGAFFNWLEEKAEALALFASEPLDRLIRHCALLHMRQISGGGDPFERGSGRPLDFGHWSAHKLEALSHYDLRHGEAVAIGVAIDTRYSVLAGLMPPGGDERVRALLERLGFNLWHPSCDMRNAAGKRLLLAGLEEFREHLGGQLTITLLTDLGISVDVHEMDHALIDEAIEWLRPQDGH</sequence>
<dbReference type="SUPFAM" id="SSF56796">
    <property type="entry name" value="Dehydroquinate synthase-like"/>
    <property type="match status" value="1"/>
</dbReference>
<evidence type="ECO:0000256" key="3">
    <source>
        <dbReference type="ARBA" id="ARBA00023027"/>
    </source>
</evidence>
<dbReference type="InterPro" id="IPR030960">
    <property type="entry name" value="DHQS/DOIS_N"/>
</dbReference>
<dbReference type="GO" id="GO:0003856">
    <property type="term" value="F:3-dehydroquinate synthase activity"/>
    <property type="evidence" value="ECO:0007669"/>
    <property type="project" value="UniProtKB-EC"/>
</dbReference>
<dbReference type="GO" id="GO:0009073">
    <property type="term" value="P:aromatic amino acid family biosynthetic process"/>
    <property type="evidence" value="ECO:0007669"/>
    <property type="project" value="UniProtKB-KW"/>
</dbReference>
<dbReference type="Pfam" id="PF01761">
    <property type="entry name" value="DHQ_synthase"/>
    <property type="match status" value="1"/>
</dbReference>
<gene>
    <name evidence="8" type="ORF">APY04_2958</name>
</gene>